<dbReference type="PATRIC" id="fig|1379739.3.peg.3732"/>
<dbReference type="EMBL" id="JXSU01000008">
    <property type="protein sequence ID" value="KIS22113.1"/>
    <property type="molecule type" value="Genomic_DNA"/>
</dbReference>
<organism evidence="2 3">
    <name type="scientific">Clostridium botulinum B2 450</name>
    <dbReference type="NCBI Taxonomy" id="1379739"/>
    <lineage>
        <taxon>Bacteria</taxon>
        <taxon>Bacillati</taxon>
        <taxon>Bacillota</taxon>
        <taxon>Clostridia</taxon>
        <taxon>Eubacteriales</taxon>
        <taxon>Clostridiaceae</taxon>
        <taxon>Clostridium</taxon>
    </lineage>
</organism>
<dbReference type="PROSITE" id="PS51257">
    <property type="entry name" value="PROKAR_LIPOPROTEIN"/>
    <property type="match status" value="1"/>
</dbReference>
<feature type="transmembrane region" description="Helical" evidence="1">
    <location>
        <begin position="6"/>
        <end position="26"/>
    </location>
</feature>
<dbReference type="Proteomes" id="UP000032250">
    <property type="component" value="Unassembled WGS sequence"/>
</dbReference>
<name>A0A0D0ZTQ4_CLOBO</name>
<keyword evidence="1" id="KW-0472">Membrane</keyword>
<dbReference type="HOGENOM" id="CLU_1341309_0_0_9"/>
<protein>
    <submittedName>
        <fullName evidence="2">Lipoprotein</fullName>
    </submittedName>
</protein>
<keyword evidence="1" id="KW-1133">Transmembrane helix</keyword>
<proteinExistence type="predicted"/>
<sequence length="204" mass="23946">MPKALIGTAISATAIIIGSIIGGIWSSCINRKTITKNEEIQKHILEEHKKIDKIYYKDKFKESGRTVRLDICTAIFEGIRTIKKIKQNKEEYYPVCISINRNYYKDIAVLTKKFTLREISYINQLYGIIDKINYDVKKIDYSNKNSWLNILMDYEILLKKVYGSNYKKILEIDIEKCNYDNLIDNNIIKEGYREVLIKLNDIIE</sequence>
<comment type="caution">
    <text evidence="2">The sequence shown here is derived from an EMBL/GenBank/DDBJ whole genome shotgun (WGS) entry which is preliminary data.</text>
</comment>
<accession>A0A0D0ZTQ4</accession>
<reference evidence="2 3" key="1">
    <citation type="submission" date="2014-06" db="EMBL/GenBank/DDBJ databases">
        <title>Genome characterization of distinct group I Clostridium botulinum lineages.</title>
        <authorList>
            <person name="Giordani F."/>
            <person name="Anselmo A."/>
            <person name="Fillo S."/>
            <person name="Palozzi A.M."/>
            <person name="Fortunato A."/>
            <person name="Gentile B."/>
            <person name="Ciammaruconi A."/>
            <person name="Anniballi F."/>
            <person name="De Medici D."/>
            <person name="Lista F."/>
        </authorList>
    </citation>
    <scope>NUCLEOTIDE SEQUENCE [LARGE SCALE GENOMIC DNA]</scope>
    <source>
        <strain evidence="2 3">B2 450</strain>
    </source>
</reference>
<dbReference type="OrthoDB" id="1932570at2"/>
<keyword evidence="2" id="KW-0449">Lipoprotein</keyword>
<evidence type="ECO:0000313" key="2">
    <source>
        <dbReference type="EMBL" id="KIS22113.1"/>
    </source>
</evidence>
<keyword evidence="1" id="KW-0812">Transmembrane</keyword>
<evidence type="ECO:0000313" key="3">
    <source>
        <dbReference type="Proteomes" id="UP000032250"/>
    </source>
</evidence>
<gene>
    <name evidence="2" type="ORF">N495_16660</name>
</gene>
<evidence type="ECO:0000256" key="1">
    <source>
        <dbReference type="SAM" id="Phobius"/>
    </source>
</evidence>
<dbReference type="AlphaFoldDB" id="A0A0D0ZTQ4"/>
<dbReference type="RefSeq" id="WP_003483395.1">
    <property type="nucleotide sequence ID" value="NZ_JXSU01000008.1"/>
</dbReference>